<comment type="caution">
    <text evidence="5">The sequence shown here is derived from an EMBL/GenBank/DDBJ whole genome shotgun (WGS) entry which is preliminary data.</text>
</comment>
<feature type="compositionally biased region" description="Low complexity" evidence="3">
    <location>
        <begin position="307"/>
        <end position="318"/>
    </location>
</feature>
<dbReference type="GO" id="GO:0006289">
    <property type="term" value="P:nucleotide-excision repair"/>
    <property type="evidence" value="ECO:0007669"/>
    <property type="project" value="TreeGrafter"/>
</dbReference>
<evidence type="ECO:0000256" key="4">
    <source>
        <dbReference type="SAM" id="Phobius"/>
    </source>
</evidence>
<dbReference type="PANTHER" id="PTHR12900">
    <property type="entry name" value="MITOTIC AND DNA DAMAGE CHECKPOINT PROTEIN HUS1"/>
    <property type="match status" value="1"/>
</dbReference>
<dbReference type="Gene3D" id="3.70.10.10">
    <property type="match status" value="1"/>
</dbReference>
<feature type="region of interest" description="Disordered" evidence="3">
    <location>
        <begin position="287"/>
        <end position="331"/>
    </location>
</feature>
<dbReference type="InterPro" id="IPR007150">
    <property type="entry name" value="HUS1/Mec3"/>
</dbReference>
<name>A0AA43QTN6_9LECA</name>
<keyword evidence="4" id="KW-0472">Membrane</keyword>
<accession>A0AA43QTN6</accession>
<evidence type="ECO:0000256" key="1">
    <source>
        <dbReference type="ARBA" id="ARBA00004123"/>
    </source>
</evidence>
<protein>
    <submittedName>
        <fullName evidence="5">Checkpoint protein hus1</fullName>
    </submittedName>
</protein>
<dbReference type="GO" id="GO:0000724">
    <property type="term" value="P:double-strand break repair via homologous recombination"/>
    <property type="evidence" value="ECO:0007669"/>
    <property type="project" value="TreeGrafter"/>
</dbReference>
<dbReference type="PANTHER" id="PTHR12900:SF0">
    <property type="entry name" value="CHECKPOINT PROTEIN"/>
    <property type="match status" value="1"/>
</dbReference>
<evidence type="ECO:0000256" key="3">
    <source>
        <dbReference type="SAM" id="MobiDB-lite"/>
    </source>
</evidence>
<dbReference type="GO" id="GO:0000723">
    <property type="term" value="P:telomere maintenance"/>
    <property type="evidence" value="ECO:0007669"/>
    <property type="project" value="TreeGrafter"/>
</dbReference>
<proteinExistence type="predicted"/>
<dbReference type="GO" id="GO:0033314">
    <property type="term" value="P:mitotic DNA replication checkpoint signaling"/>
    <property type="evidence" value="ECO:0007669"/>
    <property type="project" value="TreeGrafter"/>
</dbReference>
<dbReference type="GO" id="GO:0044778">
    <property type="term" value="P:meiotic DNA integrity checkpoint signaling"/>
    <property type="evidence" value="ECO:0007669"/>
    <property type="project" value="TreeGrafter"/>
</dbReference>
<reference evidence="5" key="1">
    <citation type="journal article" date="2023" name="Genome Biol. Evol.">
        <title>First Whole Genome Sequence and Flow Cytometry Genome Size Data for the Lichen-Forming Fungus Ramalina farinacea (Ascomycota).</title>
        <authorList>
            <person name="Llewellyn T."/>
            <person name="Mian S."/>
            <person name="Hill R."/>
            <person name="Leitch I.J."/>
            <person name="Gaya E."/>
        </authorList>
    </citation>
    <scope>NUCLEOTIDE SEQUENCE</scope>
    <source>
        <strain evidence="5">LIQ254RAFAR</strain>
    </source>
</reference>
<feature type="transmembrane region" description="Helical" evidence="4">
    <location>
        <begin position="27"/>
        <end position="48"/>
    </location>
</feature>
<dbReference type="AlphaFoldDB" id="A0AA43QTN6"/>
<dbReference type="Pfam" id="PF04005">
    <property type="entry name" value="Hus1"/>
    <property type="match status" value="1"/>
</dbReference>
<organism evidence="5 6">
    <name type="scientific">Ramalina farinacea</name>
    <dbReference type="NCBI Taxonomy" id="258253"/>
    <lineage>
        <taxon>Eukaryota</taxon>
        <taxon>Fungi</taxon>
        <taxon>Dikarya</taxon>
        <taxon>Ascomycota</taxon>
        <taxon>Pezizomycotina</taxon>
        <taxon>Lecanoromycetes</taxon>
        <taxon>OSLEUM clade</taxon>
        <taxon>Lecanoromycetidae</taxon>
        <taxon>Lecanorales</taxon>
        <taxon>Lecanorineae</taxon>
        <taxon>Ramalinaceae</taxon>
        <taxon>Ramalina</taxon>
    </lineage>
</organism>
<dbReference type="Proteomes" id="UP001161017">
    <property type="component" value="Unassembled WGS sequence"/>
</dbReference>
<keyword evidence="2" id="KW-0539">Nucleus</keyword>
<dbReference type="GO" id="GO:0031573">
    <property type="term" value="P:mitotic intra-S DNA damage checkpoint signaling"/>
    <property type="evidence" value="ECO:0007669"/>
    <property type="project" value="TreeGrafter"/>
</dbReference>
<keyword evidence="6" id="KW-1185">Reference proteome</keyword>
<evidence type="ECO:0000313" key="5">
    <source>
        <dbReference type="EMBL" id="MDI1492456.1"/>
    </source>
</evidence>
<keyword evidence="4" id="KW-1133">Transmembrane helix</keyword>
<dbReference type="EMBL" id="JAPUFD010000019">
    <property type="protein sequence ID" value="MDI1492456.1"/>
    <property type="molecule type" value="Genomic_DNA"/>
</dbReference>
<dbReference type="GO" id="GO:0030896">
    <property type="term" value="C:checkpoint clamp complex"/>
    <property type="evidence" value="ECO:0007669"/>
    <property type="project" value="InterPro"/>
</dbReference>
<gene>
    <name evidence="5" type="primary">hus1</name>
    <name evidence="5" type="ORF">OHK93_003670</name>
</gene>
<dbReference type="GO" id="GO:0035861">
    <property type="term" value="C:site of double-strand break"/>
    <property type="evidence" value="ECO:0007669"/>
    <property type="project" value="TreeGrafter"/>
</dbReference>
<sequence>MGVIPQLMARDDSDGAAQQTTPTQMKLLITLVILLAVGLLCTGLLLLLRSRRRAKNKAMTPNLEFEPEYKLARSSSRVSHRRLAANTTPVNFTASKEMLVSHEPTSPSSPVPEIRITFPEEDDNGRKRMSDRVVVVRISDQGGVGLEPYNDSHLPSYQKSNEKMESLDLERLGGLKERRLTASLNSLGKDVWLQLNNDQLRFTVVPEQGSQVWAVLAIDTIFETYTLQSASANNVINLRVPLGHLNRALRSALSATSASIRLTKKDNIPLLSLTIVTSSLSSAIRAPPTSIPTTITNNPTSSPPTTAPSFPSSSSDANDPPPPNFPPTDRETTITQDIPIIVLPAAEVSHIHEPVCPQPDVHIMLPSLSSLKNISDRFVKLATSSSSSSTTTSVRLRIAATPTGLLRVGVATGALKIASTWSNLTNPELDPSQIEGGEEGVRTHASTVAKAEAVRRAMEARETGGVVGEDGYWSEVIVEGRDWGRVLGVGRMGGRVIACFVRGVGLVLYVYLQEEEEGEEGGGGGSVLTFYIQSYSE</sequence>
<comment type="subcellular location">
    <subcellularLocation>
        <location evidence="1">Nucleus</location>
    </subcellularLocation>
</comment>
<feature type="compositionally biased region" description="Low complexity" evidence="3">
    <location>
        <begin position="287"/>
        <end position="300"/>
    </location>
</feature>
<evidence type="ECO:0000313" key="6">
    <source>
        <dbReference type="Proteomes" id="UP001161017"/>
    </source>
</evidence>
<keyword evidence="4" id="KW-0812">Transmembrane</keyword>
<evidence type="ECO:0000256" key="2">
    <source>
        <dbReference type="ARBA" id="ARBA00023242"/>
    </source>
</evidence>